<dbReference type="EMBL" id="CYHA01000001">
    <property type="protein sequence ID" value="CUA82029.1"/>
    <property type="molecule type" value="Genomic_DNA"/>
</dbReference>
<gene>
    <name evidence="6" type="primary">lptE</name>
    <name evidence="7" type="ORF">Ga0061063_0878</name>
</gene>
<dbReference type="PROSITE" id="PS51257">
    <property type="entry name" value="PROKAR_LIPOPROTEIN"/>
    <property type="match status" value="1"/>
</dbReference>
<dbReference type="Gene3D" id="3.30.160.150">
    <property type="entry name" value="Lipoprotein like domain"/>
    <property type="match status" value="1"/>
</dbReference>
<dbReference type="OrthoDB" id="5298094at2"/>
<evidence type="ECO:0000256" key="2">
    <source>
        <dbReference type="ARBA" id="ARBA00023136"/>
    </source>
</evidence>
<proteinExistence type="inferred from homology"/>
<dbReference type="PANTHER" id="PTHR38098">
    <property type="entry name" value="LPS-ASSEMBLY LIPOPROTEIN LPTE"/>
    <property type="match status" value="1"/>
</dbReference>
<sequence length="180" mass="20106">MTRLMQWTFAVLVMVGLSACGFHLRGLSGPARPLPFTALFVSLENVTLGDALLTTLRRDERVQLWPQAKGAEAVLRVYGEASARDILTINRGGKVNEYQLTYRVSAELLKNGERYGAPMTIVVRREMGYSDKEILGKEQEEAMLWNDMRRDAAEQIVTRLSFLTPDMPQPVGTAHAPSQP</sequence>
<comment type="function">
    <text evidence="6">Together with LptD, is involved in the assembly of lipopolysaccharide (LPS) at the surface of the outer membrane. Required for the proper assembly of LptD. Binds LPS and may serve as the LPS recognition site at the outer membrane.</text>
</comment>
<keyword evidence="4 6" id="KW-0998">Cell outer membrane</keyword>
<name>A0A0K6GU09_9NEIS</name>
<dbReference type="Pfam" id="PF04390">
    <property type="entry name" value="LptE"/>
    <property type="match status" value="1"/>
</dbReference>
<dbReference type="RefSeq" id="WP_055433386.1">
    <property type="nucleotide sequence ID" value="NZ_CYHA01000001.1"/>
</dbReference>
<comment type="subunit">
    <text evidence="6">Component of the lipopolysaccharide transport and assembly complex. Interacts with LptD.</text>
</comment>
<dbReference type="HAMAP" id="MF_01186">
    <property type="entry name" value="LPS_assembly_LptE"/>
    <property type="match status" value="1"/>
</dbReference>
<dbReference type="Proteomes" id="UP000243535">
    <property type="component" value="Unassembled WGS sequence"/>
</dbReference>
<evidence type="ECO:0000256" key="5">
    <source>
        <dbReference type="ARBA" id="ARBA00023288"/>
    </source>
</evidence>
<keyword evidence="3 6" id="KW-0564">Palmitate</keyword>
<evidence type="ECO:0000256" key="3">
    <source>
        <dbReference type="ARBA" id="ARBA00023139"/>
    </source>
</evidence>
<dbReference type="STRING" id="375574.GCA_001418035_00676"/>
<protein>
    <recommendedName>
        <fullName evidence="6">LPS-assembly lipoprotein LptE</fullName>
    </recommendedName>
</protein>
<evidence type="ECO:0000313" key="7">
    <source>
        <dbReference type="EMBL" id="CUA82029.1"/>
    </source>
</evidence>
<accession>A0A0K6GU09</accession>
<evidence type="ECO:0000256" key="1">
    <source>
        <dbReference type="ARBA" id="ARBA00022729"/>
    </source>
</evidence>
<keyword evidence="8" id="KW-1185">Reference proteome</keyword>
<keyword evidence="5 6" id="KW-0449">Lipoprotein</keyword>
<dbReference type="GO" id="GO:1990351">
    <property type="term" value="C:transporter complex"/>
    <property type="evidence" value="ECO:0007669"/>
    <property type="project" value="TreeGrafter"/>
</dbReference>
<keyword evidence="2 6" id="KW-0472">Membrane</keyword>
<comment type="similarity">
    <text evidence="6">Belongs to the LptE lipoprotein family.</text>
</comment>
<dbReference type="AlphaFoldDB" id="A0A0K6GU09"/>
<evidence type="ECO:0000313" key="8">
    <source>
        <dbReference type="Proteomes" id="UP000243535"/>
    </source>
</evidence>
<dbReference type="PANTHER" id="PTHR38098:SF1">
    <property type="entry name" value="LPS-ASSEMBLY LIPOPROTEIN LPTE"/>
    <property type="match status" value="1"/>
</dbReference>
<keyword evidence="1 6" id="KW-0732">Signal</keyword>
<dbReference type="GO" id="GO:0009279">
    <property type="term" value="C:cell outer membrane"/>
    <property type="evidence" value="ECO:0007669"/>
    <property type="project" value="UniProtKB-SubCell"/>
</dbReference>
<organism evidence="7 8">
    <name type="scientific">Gulbenkiania indica</name>
    <dbReference type="NCBI Taxonomy" id="375574"/>
    <lineage>
        <taxon>Bacteria</taxon>
        <taxon>Pseudomonadati</taxon>
        <taxon>Pseudomonadota</taxon>
        <taxon>Betaproteobacteria</taxon>
        <taxon>Neisseriales</taxon>
        <taxon>Chromobacteriaceae</taxon>
        <taxon>Gulbenkiania</taxon>
    </lineage>
</organism>
<dbReference type="GO" id="GO:0043165">
    <property type="term" value="P:Gram-negative-bacterium-type cell outer membrane assembly"/>
    <property type="evidence" value="ECO:0007669"/>
    <property type="project" value="UniProtKB-UniRule"/>
</dbReference>
<reference evidence="8" key="1">
    <citation type="submission" date="2015-08" db="EMBL/GenBank/DDBJ databases">
        <authorList>
            <person name="Varghese N."/>
        </authorList>
    </citation>
    <scope>NUCLEOTIDE SEQUENCE [LARGE SCALE GENOMIC DNA]</scope>
    <source>
        <strain evidence="8">DSM 17901</strain>
    </source>
</reference>
<evidence type="ECO:0000256" key="4">
    <source>
        <dbReference type="ARBA" id="ARBA00023237"/>
    </source>
</evidence>
<evidence type="ECO:0000256" key="6">
    <source>
        <dbReference type="HAMAP-Rule" id="MF_01186"/>
    </source>
</evidence>
<comment type="subcellular location">
    <subcellularLocation>
        <location evidence="6">Cell outer membrane</location>
        <topology evidence="6">Lipid-anchor</topology>
    </subcellularLocation>
</comment>
<dbReference type="InterPro" id="IPR007485">
    <property type="entry name" value="LPS_assembly_LptE"/>
</dbReference>